<gene>
    <name evidence="1" type="ORF">BN7_5826</name>
</gene>
<dbReference type="HOGENOM" id="CLU_023426_0_0_1"/>
<protein>
    <submittedName>
        <fullName evidence="1">Uncharacterized protein</fullName>
    </submittedName>
</protein>
<keyword evidence="2" id="KW-1185">Reference proteome</keyword>
<evidence type="ECO:0000313" key="2">
    <source>
        <dbReference type="Proteomes" id="UP000009328"/>
    </source>
</evidence>
<reference evidence="1 2" key="1">
    <citation type="journal article" date="2012" name="Eukaryot. Cell">
        <title>Draft genome sequence of Wickerhamomyces ciferrii NRRL Y-1031 F-60-10.</title>
        <authorList>
            <person name="Schneider J."/>
            <person name="Andrea H."/>
            <person name="Blom J."/>
            <person name="Jaenicke S."/>
            <person name="Ruckert C."/>
            <person name="Schorsch C."/>
            <person name="Szczepanowski R."/>
            <person name="Farwick M."/>
            <person name="Goesmann A."/>
            <person name="Puhler A."/>
            <person name="Schaffer S."/>
            <person name="Tauch A."/>
            <person name="Kohler T."/>
            <person name="Brinkrolf K."/>
        </authorList>
    </citation>
    <scope>NUCLEOTIDE SEQUENCE [LARGE SCALE GENOMIC DNA]</scope>
    <source>
        <strain evidence="2">ATCC 14091 / BCRC 22168 / CBS 111 / JCM 3599 / NBRC 0793 / NRRL Y-1031 F-60-10</strain>
    </source>
</reference>
<organism evidence="1 2">
    <name type="scientific">Wickerhamomyces ciferrii (strain ATCC 14091 / BCRC 22168 / CBS 111 / JCM 3599 / NBRC 0793 / NRRL Y-1031 F-60-10)</name>
    <name type="common">Yeast</name>
    <name type="synonym">Pichia ciferrii</name>
    <dbReference type="NCBI Taxonomy" id="1206466"/>
    <lineage>
        <taxon>Eukaryota</taxon>
        <taxon>Fungi</taxon>
        <taxon>Dikarya</taxon>
        <taxon>Ascomycota</taxon>
        <taxon>Saccharomycotina</taxon>
        <taxon>Saccharomycetes</taxon>
        <taxon>Phaffomycetales</taxon>
        <taxon>Wickerhamomycetaceae</taxon>
        <taxon>Wickerhamomyces</taxon>
    </lineage>
</organism>
<dbReference type="InParanoid" id="K0KLU3"/>
<evidence type="ECO:0000313" key="1">
    <source>
        <dbReference type="EMBL" id="CCH46235.1"/>
    </source>
</evidence>
<dbReference type="SUPFAM" id="SSF56112">
    <property type="entry name" value="Protein kinase-like (PK-like)"/>
    <property type="match status" value="1"/>
</dbReference>
<dbReference type="EMBL" id="CAIF01000235">
    <property type="protein sequence ID" value="CCH46235.1"/>
    <property type="molecule type" value="Genomic_DNA"/>
</dbReference>
<sequence>MWNGYDQEMRARYQRSKSIRRERIKQVCQVNDPVLNLSFDMIKEANTIDGDYTNHDYLHQVESIYRLFQLSSEDEDSIRNGDLVLTYDESIYNKLSWFNMSMAKPETLLINPLLDLNNSFIESLIRKLFANEHDREICRQDPYVKLFTNPSQPLRKNKLLNYHRNVVISQCSEIPLIEISKECNEFLQDSNEVQDVIEIGECISSLWYSPRDILEANSFNASKESIEQYTFLNENFMSMKDKSIQTRIEKLTRKLCGQLSSLSGVDISSKILDICYGVNLTMHKLNKNYKYLSFFRKHFDQRNYDLNSCLGELINHRLENTDIKVSSGQLFTMIGNDMMIETTRYKYLQDDFIKFINSTVREQISLKEFKVIRNLIKQAILYCKQSNSTIVVISNLSTMIILELDINGCELINVDEEKLFDVKLRYRMINLEDQYLTMRWEFVYLFKQLGKEIDQNVKDELLIQFLWKFQISDNERLQNKKAVNKGDKLPNINEGSIDNFITRPLPKIFSNIDFFHRVSKHESMYNTKKMVVIHQNVKNAFGYEIEGIPLDKKMILKVYKIDLPAFDKLEDEIQHGAFEKEVKSLEFINKHNLKCEKEGSKDAIVNVPKIYKHFIMNLKNSETKLSELHGYAILMEKIEHVDICLNPIIEDTPYLQDLERQVLVMESLGIKHNNLEELGNVVLDMNMKPFILDWGLSEINQES</sequence>
<dbReference type="Proteomes" id="UP000009328">
    <property type="component" value="Unassembled WGS sequence"/>
</dbReference>
<name>K0KLU3_WICCF</name>
<dbReference type="InterPro" id="IPR011009">
    <property type="entry name" value="Kinase-like_dom_sf"/>
</dbReference>
<comment type="caution">
    <text evidence="1">The sequence shown here is derived from an EMBL/GenBank/DDBJ whole genome shotgun (WGS) entry which is preliminary data.</text>
</comment>
<proteinExistence type="predicted"/>
<accession>K0KLU3</accession>
<dbReference type="AlphaFoldDB" id="K0KLU3"/>